<proteinExistence type="predicted"/>
<keyword evidence="2" id="KW-1133">Transmembrane helix</keyword>
<dbReference type="RefSeq" id="WP_195033521.1">
    <property type="nucleotide sequence ID" value="NZ_JADLRE010000010.1"/>
</dbReference>
<feature type="compositionally biased region" description="Low complexity" evidence="1">
    <location>
        <begin position="61"/>
        <end position="71"/>
    </location>
</feature>
<comment type="caution">
    <text evidence="3">The sequence shown here is derived from an EMBL/GenBank/DDBJ whole genome shotgun (WGS) entry which is preliminary data.</text>
</comment>
<keyword evidence="2" id="KW-0812">Transmembrane</keyword>
<evidence type="ECO:0000256" key="1">
    <source>
        <dbReference type="SAM" id="MobiDB-lite"/>
    </source>
</evidence>
<evidence type="ECO:0000256" key="2">
    <source>
        <dbReference type="SAM" id="Phobius"/>
    </source>
</evidence>
<protein>
    <submittedName>
        <fullName evidence="3">Uncharacterized protein</fullName>
    </submittedName>
</protein>
<gene>
    <name evidence="3" type="ORF">IU470_14970</name>
</gene>
<name>A0ABS0C8C7_9NOCA</name>
<reference evidence="3 4" key="1">
    <citation type="submission" date="2020-10" db="EMBL/GenBank/DDBJ databases">
        <title>Identification of Nocardia species via Next-generation sequencing and recognition of intraspecies genetic diversity.</title>
        <authorList>
            <person name="Li P."/>
            <person name="Li P."/>
            <person name="Lu B."/>
        </authorList>
    </citation>
    <scope>NUCLEOTIDE SEQUENCE [LARGE SCALE GENOMIC DNA]</scope>
    <source>
        <strain evidence="3 4">N-11</strain>
    </source>
</reference>
<evidence type="ECO:0000313" key="4">
    <source>
        <dbReference type="Proteomes" id="UP000807309"/>
    </source>
</evidence>
<keyword evidence="4" id="KW-1185">Reference proteome</keyword>
<feature type="compositionally biased region" description="Basic and acidic residues" evidence="1">
    <location>
        <begin position="72"/>
        <end position="83"/>
    </location>
</feature>
<feature type="region of interest" description="Disordered" evidence="1">
    <location>
        <begin position="51"/>
        <end position="115"/>
    </location>
</feature>
<accession>A0ABS0C8C7</accession>
<sequence length="232" mass="24075">MVERRILRAGLARLLGVLALLAGVVAMHSVIFGFGAHAHAAGAQATPASEAVVDGTGRPGAAPAASAPLAASDHEETRPHHGDAVPSPADNTSISHDRLQPQEPIHPDSSAFSPTTEAPIVASADSYAGQITRAITGPPSWAEASRSMVAAARTADDSHCAGGGCDGAHSALHGCVFILVSLVALVALVLLYRMAVDRPGRGVARPRHWRPRPERPPPWTVLTRAELAILRI</sequence>
<dbReference type="EMBL" id="JADLRE010000010">
    <property type="protein sequence ID" value="MBF6226401.1"/>
    <property type="molecule type" value="Genomic_DNA"/>
</dbReference>
<organism evidence="3 4">
    <name type="scientific">Nocardia abscessus</name>
    <dbReference type="NCBI Taxonomy" id="120957"/>
    <lineage>
        <taxon>Bacteria</taxon>
        <taxon>Bacillati</taxon>
        <taxon>Actinomycetota</taxon>
        <taxon>Actinomycetes</taxon>
        <taxon>Mycobacteriales</taxon>
        <taxon>Nocardiaceae</taxon>
        <taxon>Nocardia</taxon>
    </lineage>
</organism>
<feature type="transmembrane region" description="Helical" evidence="2">
    <location>
        <begin position="171"/>
        <end position="192"/>
    </location>
</feature>
<dbReference type="Proteomes" id="UP000807309">
    <property type="component" value="Unassembled WGS sequence"/>
</dbReference>
<evidence type="ECO:0000313" key="3">
    <source>
        <dbReference type="EMBL" id="MBF6226401.1"/>
    </source>
</evidence>
<keyword evidence="2" id="KW-0472">Membrane</keyword>